<organism evidence="7 8">
    <name type="scientific">Camellia sinensis var. sinensis</name>
    <name type="common">China tea</name>
    <dbReference type="NCBI Taxonomy" id="542762"/>
    <lineage>
        <taxon>Eukaryota</taxon>
        <taxon>Viridiplantae</taxon>
        <taxon>Streptophyta</taxon>
        <taxon>Embryophyta</taxon>
        <taxon>Tracheophyta</taxon>
        <taxon>Spermatophyta</taxon>
        <taxon>Magnoliopsida</taxon>
        <taxon>eudicotyledons</taxon>
        <taxon>Gunneridae</taxon>
        <taxon>Pentapetalae</taxon>
        <taxon>asterids</taxon>
        <taxon>Ericales</taxon>
        <taxon>Theaceae</taxon>
        <taxon>Camellia</taxon>
    </lineage>
</organism>
<dbReference type="InterPro" id="IPR002213">
    <property type="entry name" value="UDP_glucos_trans"/>
</dbReference>
<evidence type="ECO:0000256" key="1">
    <source>
        <dbReference type="ARBA" id="ARBA00009995"/>
    </source>
</evidence>
<gene>
    <name evidence="7" type="ORF">TEA_016957</name>
</gene>
<dbReference type="GO" id="GO:0009813">
    <property type="term" value="P:flavonoid biosynthetic process"/>
    <property type="evidence" value="ECO:0007669"/>
    <property type="project" value="UniProtKB-KW"/>
</dbReference>
<dbReference type="FunFam" id="3.40.50.2000:FF:000047">
    <property type="entry name" value="Glycosyltransferase"/>
    <property type="match status" value="1"/>
</dbReference>
<protein>
    <recommendedName>
        <fullName evidence="6">Glycosyltransferase</fullName>
        <ecNumber evidence="6">2.4.1.-</ecNumber>
    </recommendedName>
</protein>
<evidence type="ECO:0000313" key="7">
    <source>
        <dbReference type="EMBL" id="THG06353.1"/>
    </source>
</evidence>
<evidence type="ECO:0000313" key="8">
    <source>
        <dbReference type="Proteomes" id="UP000306102"/>
    </source>
</evidence>
<dbReference type="Pfam" id="PF00201">
    <property type="entry name" value="UDPGT"/>
    <property type="match status" value="1"/>
</dbReference>
<name>A0A4S4DSZ8_CAMSN</name>
<dbReference type="FunFam" id="3.40.50.2000:FF:000071">
    <property type="entry name" value="Glycosyltransferase"/>
    <property type="match status" value="1"/>
</dbReference>
<comment type="similarity">
    <text evidence="1 5">Belongs to the UDP-glycosyltransferase family.</text>
</comment>
<dbReference type="CDD" id="cd03784">
    <property type="entry name" value="GT1_Gtf-like"/>
    <property type="match status" value="1"/>
</dbReference>
<dbReference type="SUPFAM" id="SSF53756">
    <property type="entry name" value="UDP-Glycosyltransferase/glycogen phosphorylase"/>
    <property type="match status" value="1"/>
</dbReference>
<evidence type="ECO:0000256" key="3">
    <source>
        <dbReference type="ARBA" id="ARBA00022679"/>
    </source>
</evidence>
<dbReference type="STRING" id="542762.A0A4S4DSZ8"/>
<dbReference type="PANTHER" id="PTHR48047:SF217">
    <property type="entry name" value="GLYCOSYLTRANSFERASE"/>
    <property type="match status" value="1"/>
</dbReference>
<dbReference type="PROSITE" id="PS00375">
    <property type="entry name" value="UDPGT"/>
    <property type="match status" value="1"/>
</dbReference>
<evidence type="ECO:0000256" key="6">
    <source>
        <dbReference type="RuleBase" id="RU362057"/>
    </source>
</evidence>
<dbReference type="EMBL" id="SDRB02010449">
    <property type="protein sequence ID" value="THG06353.1"/>
    <property type="molecule type" value="Genomic_DNA"/>
</dbReference>
<evidence type="ECO:0000256" key="4">
    <source>
        <dbReference type="ARBA" id="ARBA00023241"/>
    </source>
</evidence>
<dbReference type="Gene3D" id="3.40.50.2000">
    <property type="entry name" value="Glycogen Phosphorylase B"/>
    <property type="match status" value="2"/>
</dbReference>
<dbReference type="Proteomes" id="UP000306102">
    <property type="component" value="Unassembled WGS sequence"/>
</dbReference>
<dbReference type="PANTHER" id="PTHR48047">
    <property type="entry name" value="GLYCOSYLTRANSFERASE"/>
    <property type="match status" value="1"/>
</dbReference>
<dbReference type="SMR" id="A0A4S4DSZ8"/>
<keyword evidence="3 5" id="KW-0808">Transferase</keyword>
<dbReference type="InterPro" id="IPR035595">
    <property type="entry name" value="UDP_glycos_trans_CS"/>
</dbReference>
<reference evidence="7 8" key="1">
    <citation type="journal article" date="2018" name="Proc. Natl. Acad. Sci. U.S.A.">
        <title>Draft genome sequence of Camellia sinensis var. sinensis provides insights into the evolution of the tea genome and tea quality.</title>
        <authorList>
            <person name="Wei C."/>
            <person name="Yang H."/>
            <person name="Wang S."/>
            <person name="Zhao J."/>
            <person name="Liu C."/>
            <person name="Gao L."/>
            <person name="Xia E."/>
            <person name="Lu Y."/>
            <person name="Tai Y."/>
            <person name="She G."/>
            <person name="Sun J."/>
            <person name="Cao H."/>
            <person name="Tong W."/>
            <person name="Gao Q."/>
            <person name="Li Y."/>
            <person name="Deng W."/>
            <person name="Jiang X."/>
            <person name="Wang W."/>
            <person name="Chen Q."/>
            <person name="Zhang S."/>
            <person name="Li H."/>
            <person name="Wu J."/>
            <person name="Wang P."/>
            <person name="Li P."/>
            <person name="Shi C."/>
            <person name="Zheng F."/>
            <person name="Jian J."/>
            <person name="Huang B."/>
            <person name="Shan D."/>
            <person name="Shi M."/>
            <person name="Fang C."/>
            <person name="Yue Y."/>
            <person name="Li F."/>
            <person name="Li D."/>
            <person name="Wei S."/>
            <person name="Han B."/>
            <person name="Jiang C."/>
            <person name="Yin Y."/>
            <person name="Xia T."/>
            <person name="Zhang Z."/>
            <person name="Bennetzen J.L."/>
            <person name="Zhao S."/>
            <person name="Wan X."/>
        </authorList>
    </citation>
    <scope>NUCLEOTIDE SEQUENCE [LARGE SCALE GENOMIC DNA]</scope>
    <source>
        <strain evidence="8">cv. Shuchazao</strain>
        <tissue evidence="7">Leaf</tissue>
    </source>
</reference>
<proteinExistence type="inferred from homology"/>
<dbReference type="AlphaFoldDB" id="A0A4S4DSZ8"/>
<sequence length="493" mass="55369">MASQAQHLHFILFPLMAQGHMIPMVDIAKLLAHRGLIVTIVTTPLNAKRFKPTVTRAIASGLKIQFLELRFPCAEAGLPEGWENLDVLPSMDWVQKFFVATSMLQQPLEQAMKEMKPEPSCIVSDMGFPWTGDVAGKFYIPRLVFHGTCCFSLLCSHNLKVYKVLDDIKSESEYFVVPGLPDRIELTRAQLPGFNPSPSSALKNVAEQIREAEKVAYGMVINSFEELEIEYVKEYNRVRGGKVWCIGPVSLCNKDNLDKVDRGNKASIDEQHCLEWLDSQEPSSVIYACLGSLSRLTSAQMIELGLGLEASNRPFIWVLREASEEFENWILEEGFGERTKERGLLVRGWAPQVLILSHPAIGGFFTHSGWNSTLEGICAGVPMVTWPLFAEQFCNEKLVVHVLRIGVSVGVELPMKWGEEEKVGVLVHKDTVKKTIDKLMDGGHEGEERRERAKQLGEMARRAIEEGGSSYLNMTMLIEDIREKANCDPENMM</sequence>
<evidence type="ECO:0000256" key="5">
    <source>
        <dbReference type="RuleBase" id="RU003718"/>
    </source>
</evidence>
<keyword evidence="4" id="KW-0284">Flavonoid biosynthesis</keyword>
<dbReference type="GO" id="GO:0035251">
    <property type="term" value="F:UDP-glucosyltransferase activity"/>
    <property type="evidence" value="ECO:0007669"/>
    <property type="project" value="TreeGrafter"/>
</dbReference>
<keyword evidence="8" id="KW-1185">Reference proteome</keyword>
<evidence type="ECO:0000256" key="2">
    <source>
        <dbReference type="ARBA" id="ARBA00022676"/>
    </source>
</evidence>
<comment type="caution">
    <text evidence="7">The sequence shown here is derived from an EMBL/GenBank/DDBJ whole genome shotgun (WGS) entry which is preliminary data.</text>
</comment>
<dbReference type="EC" id="2.4.1.-" evidence="6"/>
<keyword evidence="2 5" id="KW-0328">Glycosyltransferase</keyword>
<accession>A0A4S4DSZ8</accession>